<dbReference type="OMA" id="KHCFKLY"/>
<dbReference type="InParanoid" id="Q6FXC0"/>
<dbReference type="GO" id="GO:0045182">
    <property type="term" value="F:translation regulator activity"/>
    <property type="evidence" value="ECO:0007669"/>
    <property type="project" value="EnsemblFungi"/>
</dbReference>
<dbReference type="STRING" id="284593.Q6FXC0"/>
<evidence type="ECO:0000313" key="1">
    <source>
        <dbReference type="CGD" id="CAL0127850"/>
    </source>
</evidence>
<dbReference type="GO" id="GO:0048027">
    <property type="term" value="F:mRNA 5'-UTR binding"/>
    <property type="evidence" value="ECO:0007669"/>
    <property type="project" value="EnsemblFungi"/>
</dbReference>
<proteinExistence type="predicted"/>
<dbReference type="GO" id="GO:0097157">
    <property type="term" value="F:pre-mRNA intronic binding"/>
    <property type="evidence" value="ECO:0007669"/>
    <property type="project" value="EnsemblFungi"/>
</dbReference>
<gene>
    <name evidence="1 2" type="ordered locus">CAGL0B02123g</name>
</gene>
<dbReference type="GO" id="GO:0005759">
    <property type="term" value="C:mitochondrial matrix"/>
    <property type="evidence" value="ECO:0007669"/>
    <property type="project" value="EnsemblFungi"/>
</dbReference>
<evidence type="ECO:0000313" key="3">
    <source>
        <dbReference type="Proteomes" id="UP000002428"/>
    </source>
</evidence>
<dbReference type="eggNOG" id="ENOG502RR5W">
    <property type="taxonomic scope" value="Eukaryota"/>
</dbReference>
<dbReference type="FunCoup" id="Q6FXC0">
    <property type="interactions" value="57"/>
</dbReference>
<reference evidence="2 3" key="1">
    <citation type="journal article" date="2004" name="Nature">
        <title>Genome evolution in yeasts.</title>
        <authorList>
            <consortium name="Genolevures"/>
            <person name="Dujon B."/>
            <person name="Sherman D."/>
            <person name="Fischer G."/>
            <person name="Durrens P."/>
            <person name="Casaregola S."/>
            <person name="Lafontaine I."/>
            <person name="de Montigny J."/>
            <person name="Marck C."/>
            <person name="Neuveglise C."/>
            <person name="Talla E."/>
            <person name="Goffard N."/>
            <person name="Frangeul L."/>
            <person name="Aigle M."/>
            <person name="Anthouard V."/>
            <person name="Babour A."/>
            <person name="Barbe V."/>
            <person name="Barnay S."/>
            <person name="Blanchin S."/>
            <person name="Beckerich J.M."/>
            <person name="Beyne E."/>
            <person name="Bleykasten C."/>
            <person name="Boisrame A."/>
            <person name="Boyer J."/>
            <person name="Cattolico L."/>
            <person name="Confanioleri F."/>
            <person name="de Daruvar A."/>
            <person name="Despons L."/>
            <person name="Fabre E."/>
            <person name="Fairhead C."/>
            <person name="Ferry-Dumazet H."/>
            <person name="Groppi A."/>
            <person name="Hantraye F."/>
            <person name="Hennequin C."/>
            <person name="Jauniaux N."/>
            <person name="Joyet P."/>
            <person name="Kachouri R."/>
            <person name="Kerrest A."/>
            <person name="Koszul R."/>
            <person name="Lemaire M."/>
            <person name="Lesur I."/>
            <person name="Ma L."/>
            <person name="Muller H."/>
            <person name="Nicaud J.M."/>
            <person name="Nikolski M."/>
            <person name="Oztas S."/>
            <person name="Ozier-Kalogeropoulos O."/>
            <person name="Pellenz S."/>
            <person name="Potier S."/>
            <person name="Richard G.F."/>
            <person name="Straub M.L."/>
            <person name="Suleau A."/>
            <person name="Swennene D."/>
            <person name="Tekaia F."/>
            <person name="Wesolowski-Louvel M."/>
            <person name="Westhof E."/>
            <person name="Wirth B."/>
            <person name="Zeniou-Meyer M."/>
            <person name="Zivanovic I."/>
            <person name="Bolotin-Fukuhara M."/>
            <person name="Thierry A."/>
            <person name="Bouchier C."/>
            <person name="Caudron B."/>
            <person name="Scarpelli C."/>
            <person name="Gaillardin C."/>
            <person name="Weissenbach J."/>
            <person name="Wincker P."/>
            <person name="Souciet J.L."/>
        </authorList>
    </citation>
    <scope>NUCLEOTIDE SEQUENCE [LARGE SCALE GENOMIC DNA]</scope>
    <source>
        <strain evidence="3">ATCC 2001 / BCRC 20586 / JCM 3761 / NBRC 0622 / NRRL Y-65 / CBS 138</strain>
    </source>
</reference>
<evidence type="ECO:0000313" key="2">
    <source>
        <dbReference type="EMBL" id="CAG57962.1"/>
    </source>
</evidence>
<dbReference type="GO" id="GO:0070131">
    <property type="term" value="P:positive regulation of mitochondrial translation"/>
    <property type="evidence" value="ECO:0007669"/>
    <property type="project" value="EnsemblFungi"/>
</dbReference>
<name>Q6FXC0_CANGA</name>
<dbReference type="EMBL" id="CR380948">
    <property type="protein sequence ID" value="CAG57962.1"/>
    <property type="molecule type" value="Genomic_DNA"/>
</dbReference>
<dbReference type="Proteomes" id="UP000002428">
    <property type="component" value="Chromosome B"/>
</dbReference>
<dbReference type="VEuPathDB" id="FungiDB:CAGL0B02123g"/>
<protein>
    <recommendedName>
        <fullName evidence="4">Protein PET54</fullName>
    </recommendedName>
</protein>
<dbReference type="GO" id="GO:0000372">
    <property type="term" value="P:Group I intron splicing"/>
    <property type="evidence" value="ECO:0007669"/>
    <property type="project" value="EnsemblFungi"/>
</dbReference>
<dbReference type="GO" id="GO:0005743">
    <property type="term" value="C:mitochondrial inner membrane"/>
    <property type="evidence" value="ECO:0007669"/>
    <property type="project" value="EnsemblFungi"/>
</dbReference>
<accession>Q6FXC0</accession>
<organism evidence="2 3">
    <name type="scientific">Candida glabrata (strain ATCC 2001 / BCRC 20586 / JCM 3761 / NBRC 0622 / NRRL Y-65 / CBS 138)</name>
    <name type="common">Yeast</name>
    <name type="synonym">Nakaseomyces glabratus</name>
    <dbReference type="NCBI Taxonomy" id="284593"/>
    <lineage>
        <taxon>Eukaryota</taxon>
        <taxon>Fungi</taxon>
        <taxon>Dikarya</taxon>
        <taxon>Ascomycota</taxon>
        <taxon>Saccharomycotina</taxon>
        <taxon>Saccharomycetes</taxon>
        <taxon>Saccharomycetales</taxon>
        <taxon>Saccharomycetaceae</taxon>
        <taxon>Nakaseomyces</taxon>
    </lineage>
</organism>
<dbReference type="AlphaFoldDB" id="Q6FXC0"/>
<dbReference type="CGD" id="CAL0127850">
    <property type="gene designation" value="CAGL0B02123g"/>
</dbReference>
<dbReference type="KEGG" id="cgr:2886534"/>
<dbReference type="GO" id="GO:0090615">
    <property type="term" value="P:mitochondrial mRNA processing"/>
    <property type="evidence" value="ECO:0007669"/>
    <property type="project" value="EnsemblFungi"/>
</dbReference>
<dbReference type="InterPro" id="IPR035979">
    <property type="entry name" value="RBD_domain_sf"/>
</dbReference>
<sequence length="275" mass="32712">MTSHKQLIESVLKGVNGTNIRKVGEKLLKQEKASVVGHPGVLALAYDSYDPSLTYADFAKLVTQRQMSMTSTPQTIKFDLLKRRDPKYFTFKDQYLLLFNRNIDLRDYLNITKDSTINRVRVRWRPLVEGKDEHSSYLGERHELIYRKYCRNLEAAYLDRKQYFDVVNKEMTQETISDEPQLSCLIERIHEIEKKCAVVWNMPMESKQLEPYFSFYDIVHSFDMYWNRDLSKTFKFIRFNTQEDCKQFKKNYHGYVYDETNPDVNKILVETLNGM</sequence>
<keyword evidence="3" id="KW-1185">Reference proteome</keyword>
<evidence type="ECO:0008006" key="4">
    <source>
        <dbReference type="Google" id="ProtNLM"/>
    </source>
</evidence>
<dbReference type="SUPFAM" id="SSF54928">
    <property type="entry name" value="RNA-binding domain, RBD"/>
    <property type="match status" value="1"/>
</dbReference>
<dbReference type="HOGENOM" id="CLU_1066355_0_0_1"/>